<dbReference type="EMBL" id="BQNB010020814">
    <property type="protein sequence ID" value="GJT99919.1"/>
    <property type="molecule type" value="Genomic_DNA"/>
</dbReference>
<comment type="caution">
    <text evidence="2">The sequence shown here is derived from an EMBL/GenBank/DDBJ whole genome shotgun (WGS) entry which is preliminary data.</text>
</comment>
<protein>
    <submittedName>
        <fullName evidence="2">Uncharacterized protein</fullName>
    </submittedName>
</protein>
<keyword evidence="3" id="KW-1185">Reference proteome</keyword>
<dbReference type="Proteomes" id="UP001151760">
    <property type="component" value="Unassembled WGS sequence"/>
</dbReference>
<feature type="region of interest" description="Disordered" evidence="1">
    <location>
        <begin position="70"/>
        <end position="91"/>
    </location>
</feature>
<evidence type="ECO:0000313" key="3">
    <source>
        <dbReference type="Proteomes" id="UP001151760"/>
    </source>
</evidence>
<proteinExistence type="predicted"/>
<evidence type="ECO:0000313" key="2">
    <source>
        <dbReference type="EMBL" id="GJT99919.1"/>
    </source>
</evidence>
<gene>
    <name evidence="2" type="ORF">Tco_1110258</name>
</gene>
<reference evidence="2" key="2">
    <citation type="submission" date="2022-01" db="EMBL/GenBank/DDBJ databases">
        <authorList>
            <person name="Yamashiro T."/>
            <person name="Shiraishi A."/>
            <person name="Satake H."/>
            <person name="Nakayama K."/>
        </authorList>
    </citation>
    <scope>NUCLEOTIDE SEQUENCE</scope>
</reference>
<organism evidence="2 3">
    <name type="scientific">Tanacetum coccineum</name>
    <dbReference type="NCBI Taxonomy" id="301880"/>
    <lineage>
        <taxon>Eukaryota</taxon>
        <taxon>Viridiplantae</taxon>
        <taxon>Streptophyta</taxon>
        <taxon>Embryophyta</taxon>
        <taxon>Tracheophyta</taxon>
        <taxon>Spermatophyta</taxon>
        <taxon>Magnoliopsida</taxon>
        <taxon>eudicotyledons</taxon>
        <taxon>Gunneridae</taxon>
        <taxon>Pentapetalae</taxon>
        <taxon>asterids</taxon>
        <taxon>campanulids</taxon>
        <taxon>Asterales</taxon>
        <taxon>Asteraceae</taxon>
        <taxon>Asteroideae</taxon>
        <taxon>Anthemideae</taxon>
        <taxon>Anthemidinae</taxon>
        <taxon>Tanacetum</taxon>
    </lineage>
</organism>
<sequence length="118" mass="13636">MSKGRQVWKATGKLFANVGYQWKPTRKKFTLGEQCPLNRFTKSKVVPLKKPEYVITSETVIIERSSNTTQNPLTRYKHRNKKEKTTSTGIPTIAETHTFDAPMKYTTIFANQQDLNRN</sequence>
<name>A0ABQ5IJS1_9ASTR</name>
<reference evidence="2" key="1">
    <citation type="journal article" date="2022" name="Int. J. Mol. Sci.">
        <title>Draft Genome of Tanacetum Coccineum: Genomic Comparison of Closely Related Tanacetum-Family Plants.</title>
        <authorList>
            <person name="Yamashiro T."/>
            <person name="Shiraishi A."/>
            <person name="Nakayama K."/>
            <person name="Satake H."/>
        </authorList>
    </citation>
    <scope>NUCLEOTIDE SEQUENCE</scope>
</reference>
<evidence type="ECO:0000256" key="1">
    <source>
        <dbReference type="SAM" id="MobiDB-lite"/>
    </source>
</evidence>
<accession>A0ABQ5IJS1</accession>